<dbReference type="InterPro" id="IPR036890">
    <property type="entry name" value="HATPase_C_sf"/>
</dbReference>
<keyword evidence="7" id="KW-0472">Membrane</keyword>
<evidence type="ECO:0000256" key="6">
    <source>
        <dbReference type="PROSITE-ProRule" id="PRU00339"/>
    </source>
</evidence>
<dbReference type="SMART" id="SM00387">
    <property type="entry name" value="HATPase_c"/>
    <property type="match status" value="1"/>
</dbReference>
<dbReference type="Proteomes" id="UP000023541">
    <property type="component" value="Unassembled WGS sequence"/>
</dbReference>
<evidence type="ECO:0000256" key="1">
    <source>
        <dbReference type="ARBA" id="ARBA00000085"/>
    </source>
</evidence>
<evidence type="ECO:0000256" key="4">
    <source>
        <dbReference type="ARBA" id="ARBA00022777"/>
    </source>
</evidence>
<dbReference type="AlphaFoldDB" id="A0A023BMN6"/>
<dbReference type="PROSITE" id="PS50109">
    <property type="entry name" value="HIS_KIN"/>
    <property type="match status" value="1"/>
</dbReference>
<accession>A0A023BMN6</accession>
<dbReference type="InterPro" id="IPR011990">
    <property type="entry name" value="TPR-like_helical_dom_sf"/>
</dbReference>
<dbReference type="PANTHER" id="PTHR24421:SF10">
    <property type="entry name" value="NITRATE_NITRITE SENSOR PROTEIN NARQ"/>
    <property type="match status" value="1"/>
</dbReference>
<evidence type="ECO:0000256" key="2">
    <source>
        <dbReference type="ARBA" id="ARBA00012438"/>
    </source>
</evidence>
<evidence type="ECO:0000256" key="3">
    <source>
        <dbReference type="ARBA" id="ARBA00022679"/>
    </source>
</evidence>
<dbReference type="InterPro" id="IPR050482">
    <property type="entry name" value="Sensor_HK_TwoCompSys"/>
</dbReference>
<feature type="transmembrane region" description="Helical" evidence="7">
    <location>
        <begin position="426"/>
        <end position="445"/>
    </location>
</feature>
<dbReference type="Pfam" id="PF13424">
    <property type="entry name" value="TPR_12"/>
    <property type="match status" value="1"/>
</dbReference>
<evidence type="ECO:0000256" key="7">
    <source>
        <dbReference type="SAM" id="Phobius"/>
    </source>
</evidence>
<dbReference type="Gene3D" id="3.30.565.10">
    <property type="entry name" value="Histidine kinase-like ATPase, C-terminal domain"/>
    <property type="match status" value="1"/>
</dbReference>
<dbReference type="SMART" id="SM00028">
    <property type="entry name" value="TPR"/>
    <property type="match status" value="3"/>
</dbReference>
<dbReference type="SUPFAM" id="SSF55874">
    <property type="entry name" value="ATPase domain of HSP90 chaperone/DNA topoisomerase II/histidine kinase"/>
    <property type="match status" value="1"/>
</dbReference>
<keyword evidence="7" id="KW-1133">Transmembrane helix</keyword>
<dbReference type="InterPro" id="IPR005467">
    <property type="entry name" value="His_kinase_dom"/>
</dbReference>
<keyword evidence="5" id="KW-0902">Two-component regulatory system</keyword>
<keyword evidence="3" id="KW-0808">Transferase</keyword>
<dbReference type="InterPro" id="IPR019734">
    <property type="entry name" value="TPR_rpt"/>
</dbReference>
<name>A0A023BMN6_9FLAO</name>
<organism evidence="9 10">
    <name type="scientific">Aquimarina atlantica</name>
    <dbReference type="NCBI Taxonomy" id="1317122"/>
    <lineage>
        <taxon>Bacteria</taxon>
        <taxon>Pseudomonadati</taxon>
        <taxon>Bacteroidota</taxon>
        <taxon>Flavobacteriia</taxon>
        <taxon>Flavobacteriales</taxon>
        <taxon>Flavobacteriaceae</taxon>
        <taxon>Aquimarina</taxon>
    </lineage>
</organism>
<dbReference type="eggNOG" id="COG4585">
    <property type="taxonomic scope" value="Bacteria"/>
</dbReference>
<dbReference type="EMBL" id="AQRA01000021">
    <property type="protein sequence ID" value="EZH71322.1"/>
    <property type="molecule type" value="Genomic_DNA"/>
</dbReference>
<keyword evidence="6" id="KW-0802">TPR repeat</keyword>
<dbReference type="GO" id="GO:0000160">
    <property type="term" value="P:phosphorelay signal transduction system"/>
    <property type="evidence" value="ECO:0007669"/>
    <property type="project" value="UniProtKB-KW"/>
</dbReference>
<feature type="domain" description="Histidine kinase" evidence="8">
    <location>
        <begin position="597"/>
        <end position="682"/>
    </location>
</feature>
<dbReference type="STRING" id="1317122.ATO12_10845"/>
<proteinExistence type="predicted"/>
<dbReference type="Gene3D" id="1.25.40.10">
    <property type="entry name" value="Tetratricopeptide repeat domain"/>
    <property type="match status" value="3"/>
</dbReference>
<evidence type="ECO:0000313" key="9">
    <source>
        <dbReference type="EMBL" id="EZH71322.1"/>
    </source>
</evidence>
<gene>
    <name evidence="9" type="ORF">ATO12_10845</name>
</gene>
<dbReference type="PROSITE" id="PS51257">
    <property type="entry name" value="PROKAR_LIPOPROTEIN"/>
    <property type="match status" value="1"/>
</dbReference>
<keyword evidence="10" id="KW-1185">Reference proteome</keyword>
<dbReference type="Pfam" id="PF02518">
    <property type="entry name" value="HATPase_c"/>
    <property type="match status" value="1"/>
</dbReference>
<feature type="repeat" description="TPR" evidence="6">
    <location>
        <begin position="201"/>
        <end position="234"/>
    </location>
</feature>
<dbReference type="RefSeq" id="WP_034247602.1">
    <property type="nucleotide sequence ID" value="NZ_AQRA01000021.1"/>
</dbReference>
<protein>
    <recommendedName>
        <fullName evidence="2">histidine kinase</fullName>
        <ecNumber evidence="2">2.7.13.3</ecNumber>
    </recommendedName>
</protein>
<dbReference type="CDD" id="cd16917">
    <property type="entry name" value="HATPase_UhpB-NarQ-NarX-like"/>
    <property type="match status" value="1"/>
</dbReference>
<feature type="repeat" description="TPR" evidence="6">
    <location>
        <begin position="242"/>
        <end position="275"/>
    </location>
</feature>
<dbReference type="InterPro" id="IPR003594">
    <property type="entry name" value="HATPase_dom"/>
</dbReference>
<reference evidence="9 10" key="1">
    <citation type="submission" date="2014-04" db="EMBL/GenBank/DDBJ databases">
        <title>Aquimarina sp. 22II-S11-z7 Genome Sequencing.</title>
        <authorList>
            <person name="Lai Q."/>
        </authorList>
    </citation>
    <scope>NUCLEOTIDE SEQUENCE [LARGE SCALE GENOMIC DNA]</scope>
    <source>
        <strain evidence="9 10">22II-S11-z7</strain>
    </source>
</reference>
<dbReference type="EC" id="2.7.13.3" evidence="2"/>
<keyword evidence="7" id="KW-0812">Transmembrane</keyword>
<keyword evidence="4" id="KW-0418">Kinase</keyword>
<dbReference type="OrthoDB" id="977000at2"/>
<dbReference type="PROSITE" id="PS50005">
    <property type="entry name" value="TPR"/>
    <property type="match status" value="2"/>
</dbReference>
<sequence>MYKVFFQCIATLFILTIIGCNDPNQTIESKELKSNLIQSYIDEAKNKQNSKEERRNNLEKAYGIYSTLNDNTFKVEKIQEISFQYYALKDYDKYRDMNEKALKLSISINDSLNMARSFAYLGIYHRRSELDIAYKNFYEAEKIYASLRDNNESKEIAFDHGKVLIDMARILQRTKDYSESEAVTIKAIETFIHSENERYLPLSYTNLGLITKYFEQYDKAIEFHLKAIEYAKKNNNEISQTVASYNNIGIVYKSQEKYDKAKEYFLKALSFKDFLAKNPDRYARLLDNLAHVNFLSNDMENIPELFFKAYKIRDSINNKPGIITNALHLAEYYKTLGEDSISSIYAIRARDVAIDISNNEELLNAYQILSETSDSKEGLKYAQAHIKLDDSLEKQERLFKDKFARIRFETKEIAEENQQISRENQILIIAILGLTALFLLGYIIFRQQQSNKELLFAQTQQESNEEIYRLLLNQQIKLEEGRQLEQQRMSEELHDGVLGRLFGVRLSLDGINQRANDGFTEARNKYIDELKAIEKEIRLISHDLGAETLPSDVAYIDAVENLIKDLCEVHKITFEFNNDEDIDWEGIDDQKKVNFFRILQESMQNIFKHAHADHIKINFDYVDSTINLTILDDGIGFKANKVKKGIGLKNITSRVSQMNGEVQFLSNEGSGTTVSVRVPIAAKVEEVY</sequence>
<dbReference type="PANTHER" id="PTHR24421">
    <property type="entry name" value="NITRATE/NITRITE SENSOR PROTEIN NARX-RELATED"/>
    <property type="match status" value="1"/>
</dbReference>
<comment type="caution">
    <text evidence="9">The sequence shown here is derived from an EMBL/GenBank/DDBJ whole genome shotgun (WGS) entry which is preliminary data.</text>
</comment>
<dbReference type="GO" id="GO:0004673">
    <property type="term" value="F:protein histidine kinase activity"/>
    <property type="evidence" value="ECO:0007669"/>
    <property type="project" value="UniProtKB-EC"/>
</dbReference>
<dbReference type="SUPFAM" id="SSF48452">
    <property type="entry name" value="TPR-like"/>
    <property type="match status" value="1"/>
</dbReference>
<evidence type="ECO:0000256" key="5">
    <source>
        <dbReference type="ARBA" id="ARBA00023012"/>
    </source>
</evidence>
<dbReference type="eggNOG" id="COG0457">
    <property type="taxonomic scope" value="Bacteria"/>
</dbReference>
<evidence type="ECO:0000259" key="8">
    <source>
        <dbReference type="PROSITE" id="PS50109"/>
    </source>
</evidence>
<comment type="catalytic activity">
    <reaction evidence="1">
        <text>ATP + protein L-histidine = ADP + protein N-phospho-L-histidine.</text>
        <dbReference type="EC" id="2.7.13.3"/>
    </reaction>
</comment>
<evidence type="ECO:0000313" key="10">
    <source>
        <dbReference type="Proteomes" id="UP000023541"/>
    </source>
</evidence>